<dbReference type="HOGENOM" id="CLU_035750_8_0_1"/>
<dbReference type="SUPFAM" id="SSF56235">
    <property type="entry name" value="N-terminal nucleophile aminohydrolases (Ntn hydrolases)"/>
    <property type="match status" value="1"/>
</dbReference>
<dbReference type="PROSITE" id="PS00388">
    <property type="entry name" value="PROTEASOME_ALPHA_1"/>
    <property type="match status" value="1"/>
</dbReference>
<sequence>MFRNKYDNDVTIWSPQGRLYQVEYAMEAVKQGMVTVGIKSQDYAVLVALCRAEGHTNDIQRKIMPIDSHLGMSIAGLTADAKQVCQYLRTECMSYRHTYEAAYPVSRLVTNLGNKMQPTTQRYDRRPYGVGMLIAGYDLKPHIYQVMPSANVMNCKAMAIGARSQSSRTYLERHLDSFLYSSKDEIICHGIQALRSSLGNDCGENIKITIALVGKEQTFMTLSDEECIKYLNMAQTLAKPDVQ</sequence>
<evidence type="ECO:0000256" key="4">
    <source>
        <dbReference type="RuleBase" id="RU000551"/>
    </source>
</evidence>
<dbReference type="OrthoDB" id="431557at2759"/>
<dbReference type="SMART" id="SM00948">
    <property type="entry name" value="Proteasome_A_N"/>
    <property type="match status" value="1"/>
</dbReference>
<dbReference type="eggNOG" id="KOG0863">
    <property type="taxonomic scope" value="Eukaryota"/>
</dbReference>
<feature type="domain" description="Proteasome alpha-type subunits" evidence="5">
    <location>
        <begin position="6"/>
        <end position="28"/>
    </location>
</feature>
<dbReference type="PROSITE" id="PS51475">
    <property type="entry name" value="PROTEASOME_ALPHA_2"/>
    <property type="match status" value="1"/>
</dbReference>
<dbReference type="GO" id="GO:0019773">
    <property type="term" value="C:proteasome core complex, alpha-subunit complex"/>
    <property type="evidence" value="ECO:0007669"/>
    <property type="project" value="UniProtKB-UniRule"/>
</dbReference>
<evidence type="ECO:0000256" key="3">
    <source>
        <dbReference type="PROSITE-ProRule" id="PRU00808"/>
    </source>
</evidence>
<reference evidence="6 7" key="1">
    <citation type="journal article" date="2007" name="Nature">
        <title>Evolution of genes and genomes on the Drosophila phylogeny.</title>
        <authorList>
            <consortium name="Drosophila 12 Genomes Consortium"/>
            <person name="Clark A.G."/>
            <person name="Eisen M.B."/>
            <person name="Smith D.R."/>
            <person name="Bergman C.M."/>
            <person name="Oliver B."/>
            <person name="Markow T.A."/>
            <person name="Kaufman T.C."/>
            <person name="Kellis M."/>
            <person name="Gelbart W."/>
            <person name="Iyer V.N."/>
            <person name="Pollard D.A."/>
            <person name="Sackton T.B."/>
            <person name="Larracuente A.M."/>
            <person name="Singh N.D."/>
            <person name="Abad J.P."/>
            <person name="Abt D.N."/>
            <person name="Adryan B."/>
            <person name="Aguade M."/>
            <person name="Akashi H."/>
            <person name="Anderson W.W."/>
            <person name="Aquadro C.F."/>
            <person name="Ardell D.H."/>
            <person name="Arguello R."/>
            <person name="Artieri C.G."/>
            <person name="Barbash D.A."/>
            <person name="Barker D."/>
            <person name="Barsanti P."/>
            <person name="Batterham P."/>
            <person name="Batzoglou S."/>
            <person name="Begun D."/>
            <person name="Bhutkar A."/>
            <person name="Blanco E."/>
            <person name="Bosak S.A."/>
            <person name="Bradley R.K."/>
            <person name="Brand A.D."/>
            <person name="Brent M.R."/>
            <person name="Brooks A.N."/>
            <person name="Brown R.H."/>
            <person name="Butlin R.K."/>
            <person name="Caggese C."/>
            <person name="Calvi B.R."/>
            <person name="Bernardo de Carvalho A."/>
            <person name="Caspi A."/>
            <person name="Castrezana S."/>
            <person name="Celniker S.E."/>
            <person name="Chang J.L."/>
            <person name="Chapple C."/>
            <person name="Chatterji S."/>
            <person name="Chinwalla A."/>
            <person name="Civetta A."/>
            <person name="Clifton S.W."/>
            <person name="Comeron J.M."/>
            <person name="Costello J.C."/>
            <person name="Coyne J.A."/>
            <person name="Daub J."/>
            <person name="David R.G."/>
            <person name="Delcher A.L."/>
            <person name="Delehaunty K."/>
            <person name="Do C.B."/>
            <person name="Ebling H."/>
            <person name="Edwards K."/>
            <person name="Eickbush T."/>
            <person name="Evans J.D."/>
            <person name="Filipski A."/>
            <person name="Findeiss S."/>
            <person name="Freyhult E."/>
            <person name="Fulton L."/>
            <person name="Fulton R."/>
            <person name="Garcia A.C."/>
            <person name="Gardiner A."/>
            <person name="Garfield D.A."/>
            <person name="Garvin B.E."/>
            <person name="Gibson G."/>
            <person name="Gilbert D."/>
            <person name="Gnerre S."/>
            <person name="Godfrey J."/>
            <person name="Good R."/>
            <person name="Gotea V."/>
            <person name="Gravely B."/>
            <person name="Greenberg A.J."/>
            <person name="Griffiths-Jones S."/>
            <person name="Gross S."/>
            <person name="Guigo R."/>
            <person name="Gustafson E.A."/>
            <person name="Haerty W."/>
            <person name="Hahn M.W."/>
            <person name="Halligan D.L."/>
            <person name="Halpern A.L."/>
            <person name="Halter G.M."/>
            <person name="Han M.V."/>
            <person name="Heger A."/>
            <person name="Hillier L."/>
            <person name="Hinrichs A.S."/>
            <person name="Holmes I."/>
            <person name="Hoskins R.A."/>
            <person name="Hubisz M.J."/>
            <person name="Hultmark D."/>
            <person name="Huntley M.A."/>
            <person name="Jaffe D.B."/>
            <person name="Jagadeeshan S."/>
            <person name="Jeck W.R."/>
            <person name="Johnson J."/>
            <person name="Jones C.D."/>
            <person name="Jordan W.C."/>
            <person name="Karpen G.H."/>
            <person name="Kataoka E."/>
            <person name="Keightley P.D."/>
            <person name="Kheradpour P."/>
            <person name="Kirkness E.F."/>
            <person name="Koerich L.B."/>
            <person name="Kristiansen K."/>
            <person name="Kudrna D."/>
            <person name="Kulathinal R.J."/>
            <person name="Kumar S."/>
            <person name="Kwok R."/>
            <person name="Lander E."/>
            <person name="Langley C.H."/>
            <person name="Lapoint R."/>
            <person name="Lazzaro B.P."/>
            <person name="Lee S.J."/>
            <person name="Levesque L."/>
            <person name="Li R."/>
            <person name="Lin C.F."/>
            <person name="Lin M.F."/>
            <person name="Lindblad-Toh K."/>
            <person name="Llopart A."/>
            <person name="Long M."/>
            <person name="Low L."/>
            <person name="Lozovsky E."/>
            <person name="Lu J."/>
            <person name="Luo M."/>
            <person name="Machado C.A."/>
            <person name="Makalowski W."/>
            <person name="Marzo M."/>
            <person name="Matsuda M."/>
            <person name="Matzkin L."/>
            <person name="McAllister B."/>
            <person name="McBride C.S."/>
            <person name="McKernan B."/>
            <person name="McKernan K."/>
            <person name="Mendez-Lago M."/>
            <person name="Minx P."/>
            <person name="Mollenhauer M.U."/>
            <person name="Montooth K."/>
            <person name="Mount S.M."/>
            <person name="Mu X."/>
            <person name="Myers E."/>
            <person name="Negre B."/>
            <person name="Newfeld S."/>
            <person name="Nielsen R."/>
            <person name="Noor M.A."/>
            <person name="O'Grady P."/>
            <person name="Pachter L."/>
            <person name="Papaceit M."/>
            <person name="Parisi M.J."/>
            <person name="Parisi M."/>
            <person name="Parts L."/>
            <person name="Pedersen J.S."/>
            <person name="Pesole G."/>
            <person name="Phillippy A.M."/>
            <person name="Ponting C.P."/>
            <person name="Pop M."/>
            <person name="Porcelli D."/>
            <person name="Powell J.R."/>
            <person name="Prohaska S."/>
            <person name="Pruitt K."/>
            <person name="Puig M."/>
            <person name="Quesneville H."/>
            <person name="Ram K.R."/>
            <person name="Rand D."/>
            <person name="Rasmussen M.D."/>
            <person name="Reed L.K."/>
            <person name="Reenan R."/>
            <person name="Reily A."/>
            <person name="Remington K.A."/>
            <person name="Rieger T.T."/>
            <person name="Ritchie M.G."/>
            <person name="Robin C."/>
            <person name="Rogers Y.H."/>
            <person name="Rohde C."/>
            <person name="Rozas J."/>
            <person name="Rubenfield M.J."/>
            <person name="Ruiz A."/>
            <person name="Russo S."/>
            <person name="Salzberg S.L."/>
            <person name="Sanchez-Gracia A."/>
            <person name="Saranga D.J."/>
            <person name="Sato H."/>
            <person name="Schaeffer S.W."/>
            <person name="Schatz M.C."/>
            <person name="Schlenke T."/>
            <person name="Schwartz R."/>
            <person name="Segarra C."/>
            <person name="Singh R.S."/>
            <person name="Sirot L."/>
            <person name="Sirota M."/>
            <person name="Sisneros N.B."/>
            <person name="Smith C.D."/>
            <person name="Smith T.F."/>
            <person name="Spieth J."/>
            <person name="Stage D.E."/>
            <person name="Stark A."/>
            <person name="Stephan W."/>
            <person name="Strausberg R.L."/>
            <person name="Strempel S."/>
            <person name="Sturgill D."/>
            <person name="Sutton G."/>
            <person name="Sutton G.G."/>
            <person name="Tao W."/>
            <person name="Teichmann S."/>
            <person name="Tobari Y.N."/>
            <person name="Tomimura Y."/>
            <person name="Tsolas J.M."/>
            <person name="Valente V.L."/>
            <person name="Venter E."/>
            <person name="Venter J.C."/>
            <person name="Vicario S."/>
            <person name="Vieira F.G."/>
            <person name="Vilella A.J."/>
            <person name="Villasante A."/>
            <person name="Walenz B."/>
            <person name="Wang J."/>
            <person name="Wasserman M."/>
            <person name="Watts T."/>
            <person name="Wilson D."/>
            <person name="Wilson R.K."/>
            <person name="Wing R.A."/>
            <person name="Wolfner M.F."/>
            <person name="Wong A."/>
            <person name="Wong G.K."/>
            <person name="Wu C.I."/>
            <person name="Wu G."/>
            <person name="Yamamoto D."/>
            <person name="Yang H.P."/>
            <person name="Yang S.P."/>
            <person name="Yorke J.A."/>
            <person name="Yoshida K."/>
            <person name="Zdobnov E."/>
            <person name="Zhang P."/>
            <person name="Zhang Y."/>
            <person name="Zimin A.V."/>
            <person name="Baldwin J."/>
            <person name="Abdouelleil A."/>
            <person name="Abdulkadir J."/>
            <person name="Abebe A."/>
            <person name="Abera B."/>
            <person name="Abreu J."/>
            <person name="Acer S.C."/>
            <person name="Aftuck L."/>
            <person name="Alexander A."/>
            <person name="An P."/>
            <person name="Anderson E."/>
            <person name="Anderson S."/>
            <person name="Arachi H."/>
            <person name="Azer M."/>
            <person name="Bachantsang P."/>
            <person name="Barry A."/>
            <person name="Bayul T."/>
            <person name="Berlin A."/>
            <person name="Bessette D."/>
            <person name="Bloom T."/>
            <person name="Blye J."/>
            <person name="Boguslavskiy L."/>
            <person name="Bonnet C."/>
            <person name="Boukhgalter B."/>
            <person name="Bourzgui I."/>
            <person name="Brown A."/>
            <person name="Cahill P."/>
            <person name="Channer S."/>
            <person name="Cheshatsang Y."/>
            <person name="Chuda L."/>
            <person name="Citroen M."/>
            <person name="Collymore A."/>
            <person name="Cooke P."/>
            <person name="Costello M."/>
            <person name="D'Aco K."/>
            <person name="Daza R."/>
            <person name="De Haan G."/>
            <person name="DeGray S."/>
            <person name="DeMaso C."/>
            <person name="Dhargay N."/>
            <person name="Dooley K."/>
            <person name="Dooley E."/>
            <person name="Doricent M."/>
            <person name="Dorje P."/>
            <person name="Dorjee K."/>
            <person name="Dupes A."/>
            <person name="Elong R."/>
            <person name="Falk J."/>
            <person name="Farina A."/>
            <person name="Faro S."/>
            <person name="Ferguson D."/>
            <person name="Fisher S."/>
            <person name="Foley C.D."/>
            <person name="Franke A."/>
            <person name="Friedrich D."/>
            <person name="Gadbois L."/>
            <person name="Gearin G."/>
            <person name="Gearin C.R."/>
            <person name="Giannoukos G."/>
            <person name="Goode T."/>
            <person name="Graham J."/>
            <person name="Grandbois E."/>
            <person name="Grewal S."/>
            <person name="Gyaltsen K."/>
            <person name="Hafez N."/>
            <person name="Hagos B."/>
            <person name="Hall J."/>
            <person name="Henson C."/>
            <person name="Hollinger A."/>
            <person name="Honan T."/>
            <person name="Huard M.D."/>
            <person name="Hughes L."/>
            <person name="Hurhula B."/>
            <person name="Husby M.E."/>
            <person name="Kamat A."/>
            <person name="Kanga B."/>
            <person name="Kashin S."/>
            <person name="Khazanovich D."/>
            <person name="Kisner P."/>
            <person name="Lance K."/>
            <person name="Lara M."/>
            <person name="Lee W."/>
            <person name="Lennon N."/>
            <person name="Letendre F."/>
            <person name="LeVine R."/>
            <person name="Lipovsky A."/>
            <person name="Liu X."/>
            <person name="Liu J."/>
            <person name="Liu S."/>
            <person name="Lokyitsang T."/>
            <person name="Lokyitsang Y."/>
            <person name="Lubonja R."/>
            <person name="Lui A."/>
            <person name="MacDonald P."/>
            <person name="Magnisalis V."/>
            <person name="Maru K."/>
            <person name="Matthews C."/>
            <person name="McCusker W."/>
            <person name="McDonough S."/>
            <person name="Mehta T."/>
            <person name="Meldrim J."/>
            <person name="Meneus L."/>
            <person name="Mihai O."/>
            <person name="Mihalev A."/>
            <person name="Mihova T."/>
            <person name="Mittelman R."/>
            <person name="Mlenga V."/>
            <person name="Montmayeur A."/>
            <person name="Mulrain L."/>
            <person name="Navidi A."/>
            <person name="Naylor J."/>
            <person name="Negash T."/>
            <person name="Nguyen T."/>
            <person name="Nguyen N."/>
            <person name="Nicol R."/>
            <person name="Norbu C."/>
            <person name="Norbu N."/>
            <person name="Novod N."/>
            <person name="O'Neill B."/>
            <person name="Osman S."/>
            <person name="Markiewicz E."/>
            <person name="Oyono O.L."/>
            <person name="Patti C."/>
            <person name="Phunkhang P."/>
            <person name="Pierre F."/>
            <person name="Priest M."/>
            <person name="Raghuraman S."/>
            <person name="Rege F."/>
            <person name="Reyes R."/>
            <person name="Rise C."/>
            <person name="Rogov P."/>
            <person name="Ross K."/>
            <person name="Ryan E."/>
            <person name="Settipalli S."/>
            <person name="Shea T."/>
            <person name="Sherpa N."/>
            <person name="Shi L."/>
            <person name="Shih D."/>
            <person name="Sparrow T."/>
            <person name="Spaulding J."/>
            <person name="Stalker J."/>
            <person name="Stange-Thomann N."/>
            <person name="Stavropoulos S."/>
            <person name="Stone C."/>
            <person name="Strader C."/>
            <person name="Tesfaye S."/>
            <person name="Thomson T."/>
            <person name="Thoulutsang Y."/>
            <person name="Thoulutsang D."/>
            <person name="Topham K."/>
            <person name="Topping I."/>
            <person name="Tsamla T."/>
            <person name="Vassiliev H."/>
            <person name="Vo A."/>
            <person name="Wangchuk T."/>
            <person name="Wangdi T."/>
            <person name="Weiand M."/>
            <person name="Wilkinson J."/>
            <person name="Wilson A."/>
            <person name="Yadav S."/>
            <person name="Young G."/>
            <person name="Yu Q."/>
            <person name="Zembek L."/>
            <person name="Zhong D."/>
            <person name="Zimmer A."/>
            <person name="Zwirko Z."/>
            <person name="Jaffe D.B."/>
            <person name="Alvarez P."/>
            <person name="Brockman W."/>
            <person name="Butler J."/>
            <person name="Chin C."/>
            <person name="Gnerre S."/>
            <person name="Grabherr M."/>
            <person name="Kleber M."/>
            <person name="Mauceli E."/>
            <person name="MacCallum I."/>
        </authorList>
    </citation>
    <scope>NUCLEOTIDE SEQUENCE [LARGE SCALE GENOMIC DNA]</scope>
    <source>
        <strain evidence="7">Tucson 14030-0811.24</strain>
    </source>
</reference>
<protein>
    <recommendedName>
        <fullName evidence="4">Proteasome subunit alpha type</fullName>
    </recommendedName>
</protein>
<dbReference type="AlphaFoldDB" id="B4MX09"/>
<dbReference type="Proteomes" id="UP000007798">
    <property type="component" value="Unassembled WGS sequence"/>
</dbReference>
<gene>
    <name evidence="6" type="primary">Dwil\GK14549</name>
    <name evidence="6" type="ORF">Dwil_GK14549</name>
</gene>
<evidence type="ECO:0000313" key="6">
    <source>
        <dbReference type="EMBL" id="EDW76648.2"/>
    </source>
</evidence>
<dbReference type="FunFam" id="3.60.20.10:FF:000063">
    <property type="entry name" value="Proteasome subunit alpha type"/>
    <property type="match status" value="1"/>
</dbReference>
<keyword evidence="7" id="KW-1185">Reference proteome</keyword>
<dbReference type="GO" id="GO:0006511">
    <property type="term" value="P:ubiquitin-dependent protein catabolic process"/>
    <property type="evidence" value="ECO:0007669"/>
    <property type="project" value="InterPro"/>
</dbReference>
<dbReference type="Pfam" id="PF00227">
    <property type="entry name" value="Proteasome"/>
    <property type="match status" value="1"/>
</dbReference>
<dbReference type="InterPro" id="IPR000426">
    <property type="entry name" value="Proteasome_asu_N"/>
</dbReference>
<organism evidence="6 7">
    <name type="scientific">Drosophila willistoni</name>
    <name type="common">Fruit fly</name>
    <dbReference type="NCBI Taxonomy" id="7260"/>
    <lineage>
        <taxon>Eukaryota</taxon>
        <taxon>Metazoa</taxon>
        <taxon>Ecdysozoa</taxon>
        <taxon>Arthropoda</taxon>
        <taxon>Hexapoda</taxon>
        <taxon>Insecta</taxon>
        <taxon>Pterygota</taxon>
        <taxon>Neoptera</taxon>
        <taxon>Endopterygota</taxon>
        <taxon>Diptera</taxon>
        <taxon>Brachycera</taxon>
        <taxon>Muscomorpha</taxon>
        <taxon>Ephydroidea</taxon>
        <taxon>Drosophilidae</taxon>
        <taxon>Drosophila</taxon>
        <taxon>Sophophora</taxon>
    </lineage>
</organism>
<dbReference type="GO" id="GO:0007290">
    <property type="term" value="P:spermatid nucleus elongation"/>
    <property type="evidence" value="ECO:0007669"/>
    <property type="project" value="EnsemblMetazoa"/>
</dbReference>
<evidence type="ECO:0000256" key="1">
    <source>
        <dbReference type="ARBA" id="ARBA00002000"/>
    </source>
</evidence>
<dbReference type="STRING" id="7260.B4MX09"/>
<dbReference type="GO" id="GO:0005829">
    <property type="term" value="C:cytosol"/>
    <property type="evidence" value="ECO:0007669"/>
    <property type="project" value="EnsemblMetazoa"/>
</dbReference>
<keyword evidence="2 3" id="KW-0647">Proteasome</keyword>
<dbReference type="Gene3D" id="3.60.20.10">
    <property type="entry name" value="Glutamine Phosphoribosylpyrophosphate, subunit 1, domain 1"/>
    <property type="match status" value="1"/>
</dbReference>
<dbReference type="GO" id="GO:0001673">
    <property type="term" value="C:male germ cell nucleus"/>
    <property type="evidence" value="ECO:0007669"/>
    <property type="project" value="EnsemblMetazoa"/>
</dbReference>
<keyword evidence="4" id="KW-0539">Nucleus</keyword>
<dbReference type="InterPro" id="IPR050115">
    <property type="entry name" value="Proteasome_alpha"/>
</dbReference>
<comment type="similarity">
    <text evidence="3 4">Belongs to the peptidase T1A family.</text>
</comment>
<dbReference type="InterPro" id="IPR029055">
    <property type="entry name" value="Ntn_hydrolases_N"/>
</dbReference>
<name>B4MX09_DROWI</name>
<evidence type="ECO:0000313" key="7">
    <source>
        <dbReference type="Proteomes" id="UP000007798"/>
    </source>
</evidence>
<dbReference type="Pfam" id="PF10584">
    <property type="entry name" value="Proteasome_A_N"/>
    <property type="match status" value="1"/>
</dbReference>
<dbReference type="FunCoup" id="B4MX09">
    <property type="interactions" value="1318"/>
</dbReference>
<comment type="function">
    <text evidence="1">The proteasome is a multicatalytic proteinase complex which is characterized by its ability to cleave peptides with Arg, Phe, Tyr, Leu, and Glu adjacent to the leaving group at neutral or slightly basic pH. The proteasome has an ATP-dependent proteolytic activity.</text>
</comment>
<dbReference type="InParanoid" id="B4MX09"/>
<evidence type="ECO:0000256" key="2">
    <source>
        <dbReference type="ARBA" id="ARBA00022942"/>
    </source>
</evidence>
<dbReference type="GO" id="GO:0007291">
    <property type="term" value="P:sperm individualization"/>
    <property type="evidence" value="ECO:0007669"/>
    <property type="project" value="EnsemblMetazoa"/>
</dbReference>
<dbReference type="InterPro" id="IPR001353">
    <property type="entry name" value="Proteasome_sua/b"/>
</dbReference>
<comment type="subcellular location">
    <subcellularLocation>
        <location evidence="4">Cytoplasm</location>
    </subcellularLocation>
    <subcellularLocation>
        <location evidence="4">Nucleus</location>
    </subcellularLocation>
</comment>
<accession>B4MX09</accession>
<evidence type="ECO:0000259" key="5">
    <source>
        <dbReference type="PROSITE" id="PS00388"/>
    </source>
</evidence>
<dbReference type="PANTHER" id="PTHR11599">
    <property type="entry name" value="PROTEASOME SUBUNIT ALPHA/BETA"/>
    <property type="match status" value="1"/>
</dbReference>
<comment type="subunit">
    <text evidence="4">The 20S proteasome core is composed of 28 subunits that are arranged in four stacked rings, resulting in a barrel-shaped structure. The two end rings are each formed by seven alpha subunits, and the two central rings are each formed by seven beta subunits.</text>
</comment>
<dbReference type="InterPro" id="IPR023332">
    <property type="entry name" value="Proteasome_alpha-type"/>
</dbReference>
<proteinExistence type="inferred from homology"/>
<keyword evidence="4" id="KW-0963">Cytoplasm</keyword>
<dbReference type="EMBL" id="CH963857">
    <property type="protein sequence ID" value="EDW76648.2"/>
    <property type="molecule type" value="Genomic_DNA"/>
</dbReference>